<keyword evidence="7" id="KW-1185">Reference proteome</keyword>
<comment type="caution">
    <text evidence="6">The sequence shown here is derived from an EMBL/GenBank/DDBJ whole genome shotgun (WGS) entry which is preliminary data.</text>
</comment>
<reference evidence="6" key="1">
    <citation type="submission" date="2020-08" db="EMBL/GenBank/DDBJ databases">
        <title>Genome public.</title>
        <authorList>
            <person name="Liu C."/>
            <person name="Sun Q."/>
        </authorList>
    </citation>
    <scope>NUCLEOTIDE SEQUENCE</scope>
    <source>
        <strain evidence="6">BX21</strain>
    </source>
</reference>
<dbReference type="Proteomes" id="UP000601171">
    <property type="component" value="Unassembled WGS sequence"/>
</dbReference>
<dbReference type="CDD" id="cd06583">
    <property type="entry name" value="PGRP"/>
    <property type="match status" value="1"/>
</dbReference>
<name>A0A926ERD5_9FIRM</name>
<dbReference type="PROSITE" id="PS51724">
    <property type="entry name" value="SPOR"/>
    <property type="match status" value="1"/>
</dbReference>
<keyword evidence="4" id="KW-0961">Cell wall biogenesis/degradation</keyword>
<dbReference type="EC" id="3.5.1.28" evidence="2"/>
<evidence type="ECO:0000256" key="1">
    <source>
        <dbReference type="ARBA" id="ARBA00001561"/>
    </source>
</evidence>
<sequence length="309" mass="35567">MKIRKLLINKNYTKDKTITPRYIVIHYTASPGGSAYNHYVYFNREYVGASAHYFVDTKEIVQILEDSWWGWHCGAKSYKHPYCRNSNSIGIEMCIEKDWTLTDTVVNKTIELTKMLMKKYNIPIQNVLRHYDVTGKNCPAPFVQNPERWQNFLARLMDTEDIQKVNKKMQVTATALNVRTTPIHGAVLGTLKNGEIINVTGIINNWYQFTYKNQVAYCSGVYLKEYIEPKSVTSTLYKVQCGAFSVHNNAKNLESKLKKDGYSTYIVNVIVNGRNLYRVQCGAFSVKDNAINLQNKLKKDGYNCFITTN</sequence>
<comment type="catalytic activity">
    <reaction evidence="1">
        <text>Hydrolyzes the link between N-acetylmuramoyl residues and L-amino acid residues in certain cell-wall glycopeptides.</text>
        <dbReference type="EC" id="3.5.1.28"/>
    </reaction>
</comment>
<gene>
    <name evidence="6" type="ORF">H8707_02535</name>
</gene>
<dbReference type="RefSeq" id="WP_262428592.1">
    <property type="nucleotide sequence ID" value="NZ_JACRTG010000008.1"/>
</dbReference>
<feature type="domain" description="SPOR" evidence="5">
    <location>
        <begin position="231"/>
        <end position="309"/>
    </location>
</feature>
<proteinExistence type="predicted"/>
<dbReference type="AlphaFoldDB" id="A0A926ERD5"/>
<dbReference type="Pfam" id="PF08239">
    <property type="entry name" value="SH3_3"/>
    <property type="match status" value="1"/>
</dbReference>
<dbReference type="PANTHER" id="PTHR30417">
    <property type="entry name" value="N-ACETYLMURAMOYL-L-ALANINE AMIDASE AMID"/>
    <property type="match status" value="1"/>
</dbReference>
<dbReference type="Gene3D" id="2.30.30.40">
    <property type="entry name" value="SH3 Domains"/>
    <property type="match status" value="1"/>
</dbReference>
<evidence type="ECO:0000256" key="4">
    <source>
        <dbReference type="ARBA" id="ARBA00023316"/>
    </source>
</evidence>
<dbReference type="InterPro" id="IPR003646">
    <property type="entry name" value="SH3-like_bac-type"/>
</dbReference>
<evidence type="ECO:0000313" key="7">
    <source>
        <dbReference type="Proteomes" id="UP000601171"/>
    </source>
</evidence>
<dbReference type="GO" id="GO:0071555">
    <property type="term" value="P:cell wall organization"/>
    <property type="evidence" value="ECO:0007669"/>
    <property type="project" value="UniProtKB-KW"/>
</dbReference>
<dbReference type="PANTHER" id="PTHR30417:SF1">
    <property type="entry name" value="N-ACETYLMURAMOYL-L-ALANINE AMIDASE AMID"/>
    <property type="match status" value="1"/>
</dbReference>
<dbReference type="GO" id="GO:0009254">
    <property type="term" value="P:peptidoglycan turnover"/>
    <property type="evidence" value="ECO:0007669"/>
    <property type="project" value="TreeGrafter"/>
</dbReference>
<dbReference type="EMBL" id="JACRTG010000008">
    <property type="protein sequence ID" value="MBC8587120.1"/>
    <property type="molecule type" value="Genomic_DNA"/>
</dbReference>
<keyword evidence="3" id="KW-0378">Hydrolase</keyword>
<evidence type="ECO:0000313" key="6">
    <source>
        <dbReference type="EMBL" id="MBC8587120.1"/>
    </source>
</evidence>
<dbReference type="GO" id="GO:0008745">
    <property type="term" value="F:N-acetylmuramoyl-L-alanine amidase activity"/>
    <property type="evidence" value="ECO:0007669"/>
    <property type="project" value="UniProtKB-EC"/>
</dbReference>
<dbReference type="InterPro" id="IPR036680">
    <property type="entry name" value="SPOR-like_sf"/>
</dbReference>
<dbReference type="SMART" id="SM00644">
    <property type="entry name" value="Ami_2"/>
    <property type="match status" value="1"/>
</dbReference>
<dbReference type="Pfam" id="PF01510">
    <property type="entry name" value="Amidase_2"/>
    <property type="match status" value="1"/>
</dbReference>
<dbReference type="Gene3D" id="3.40.80.10">
    <property type="entry name" value="Peptidoglycan recognition protein-like"/>
    <property type="match status" value="1"/>
</dbReference>
<dbReference type="InterPro" id="IPR036505">
    <property type="entry name" value="Amidase/PGRP_sf"/>
</dbReference>
<dbReference type="InterPro" id="IPR002502">
    <property type="entry name" value="Amidase_domain"/>
</dbReference>
<dbReference type="GO" id="GO:0042834">
    <property type="term" value="F:peptidoglycan binding"/>
    <property type="evidence" value="ECO:0007669"/>
    <property type="project" value="InterPro"/>
</dbReference>
<evidence type="ECO:0000256" key="3">
    <source>
        <dbReference type="ARBA" id="ARBA00022801"/>
    </source>
</evidence>
<evidence type="ECO:0000259" key="5">
    <source>
        <dbReference type="PROSITE" id="PS51724"/>
    </source>
</evidence>
<evidence type="ECO:0000256" key="2">
    <source>
        <dbReference type="ARBA" id="ARBA00011901"/>
    </source>
</evidence>
<dbReference type="Gene3D" id="3.30.70.1070">
    <property type="entry name" value="Sporulation related repeat"/>
    <property type="match status" value="1"/>
</dbReference>
<dbReference type="GO" id="GO:0009253">
    <property type="term" value="P:peptidoglycan catabolic process"/>
    <property type="evidence" value="ECO:0007669"/>
    <property type="project" value="InterPro"/>
</dbReference>
<organism evidence="6 7">
    <name type="scientific">Paratissierella segnis</name>
    <dbReference type="NCBI Taxonomy" id="2763679"/>
    <lineage>
        <taxon>Bacteria</taxon>
        <taxon>Bacillati</taxon>
        <taxon>Bacillota</taxon>
        <taxon>Tissierellia</taxon>
        <taxon>Tissierellales</taxon>
        <taxon>Tissierellaceae</taxon>
        <taxon>Paratissierella</taxon>
    </lineage>
</organism>
<dbReference type="SUPFAM" id="SSF110997">
    <property type="entry name" value="Sporulation related repeat"/>
    <property type="match status" value="1"/>
</dbReference>
<dbReference type="InterPro" id="IPR051206">
    <property type="entry name" value="NAMLAA_amidase_2"/>
</dbReference>
<dbReference type="Pfam" id="PF05036">
    <property type="entry name" value="SPOR"/>
    <property type="match status" value="1"/>
</dbReference>
<accession>A0A926ERD5</accession>
<protein>
    <recommendedName>
        <fullName evidence="2">N-acetylmuramoyl-L-alanine amidase</fullName>
        <ecNumber evidence="2">3.5.1.28</ecNumber>
    </recommendedName>
</protein>
<dbReference type="SUPFAM" id="SSF55846">
    <property type="entry name" value="N-acetylmuramoyl-L-alanine amidase-like"/>
    <property type="match status" value="1"/>
</dbReference>
<dbReference type="InterPro" id="IPR007730">
    <property type="entry name" value="SPOR-like_dom"/>
</dbReference>